<evidence type="ECO:0000256" key="3">
    <source>
        <dbReference type="ARBA" id="ARBA00022759"/>
    </source>
</evidence>
<dbReference type="VEuPathDB" id="MicrosporidiaDB:M153_3200045587"/>
<proteinExistence type="predicted"/>
<evidence type="ECO:0000256" key="2">
    <source>
        <dbReference type="ARBA" id="ARBA00022723"/>
    </source>
</evidence>
<keyword evidence="3" id="KW-0255">Endonuclease</keyword>
<dbReference type="Pfam" id="PF00752">
    <property type="entry name" value="XPG_N"/>
    <property type="match status" value="1"/>
</dbReference>
<dbReference type="Gene3D" id="1.10.150.20">
    <property type="entry name" value="5' to 3' exonuclease, C-terminal subdomain"/>
    <property type="match status" value="1"/>
</dbReference>
<dbReference type="AlphaFoldDB" id="A0A0R0M0R2"/>
<dbReference type="SMART" id="SM00485">
    <property type="entry name" value="XPGN"/>
    <property type="match status" value="1"/>
</dbReference>
<dbReference type="InterPro" id="IPR006086">
    <property type="entry name" value="XPG-I_dom"/>
</dbReference>
<dbReference type="PANTHER" id="PTHR11081">
    <property type="entry name" value="FLAP ENDONUCLEASE FAMILY MEMBER"/>
    <property type="match status" value="1"/>
</dbReference>
<dbReference type="EMBL" id="LGUB01000007">
    <property type="protein sequence ID" value="KRH95084.1"/>
    <property type="molecule type" value="Genomic_DNA"/>
</dbReference>
<dbReference type="SUPFAM" id="SSF47807">
    <property type="entry name" value="5' to 3' exonuclease, C-terminal subdomain"/>
    <property type="match status" value="1"/>
</dbReference>
<dbReference type="SUPFAM" id="SSF88723">
    <property type="entry name" value="PIN domain-like"/>
    <property type="match status" value="1"/>
</dbReference>
<evidence type="ECO:0000256" key="1">
    <source>
        <dbReference type="ARBA" id="ARBA00022722"/>
    </source>
</evidence>
<evidence type="ECO:0000256" key="5">
    <source>
        <dbReference type="ARBA" id="ARBA00022842"/>
    </source>
</evidence>
<evidence type="ECO:0000256" key="4">
    <source>
        <dbReference type="ARBA" id="ARBA00022801"/>
    </source>
</evidence>
<protein>
    <submittedName>
        <fullName evidence="8">5'-3' exonuclease</fullName>
    </submittedName>
</protein>
<organism evidence="8 9">
    <name type="scientific">Pseudoloma neurophilia</name>
    <dbReference type="NCBI Taxonomy" id="146866"/>
    <lineage>
        <taxon>Eukaryota</taxon>
        <taxon>Fungi</taxon>
        <taxon>Fungi incertae sedis</taxon>
        <taxon>Microsporidia</taxon>
        <taxon>Pseudoloma</taxon>
    </lineage>
</organism>
<dbReference type="Gene3D" id="3.40.50.1010">
    <property type="entry name" value="5'-nuclease"/>
    <property type="match status" value="1"/>
</dbReference>
<feature type="domain" description="XPG-I" evidence="6">
    <location>
        <begin position="196"/>
        <end position="267"/>
    </location>
</feature>
<dbReference type="PANTHER" id="PTHR11081:SF9">
    <property type="entry name" value="FLAP ENDONUCLEASE 1"/>
    <property type="match status" value="1"/>
</dbReference>
<dbReference type="GO" id="GO:0006281">
    <property type="term" value="P:DNA repair"/>
    <property type="evidence" value="ECO:0007669"/>
    <property type="project" value="UniProtKB-ARBA"/>
</dbReference>
<keyword evidence="1" id="KW-0540">Nuclease</keyword>
<reference evidence="8 9" key="1">
    <citation type="submission" date="2015-07" db="EMBL/GenBank/DDBJ databases">
        <title>The genome of Pseudoloma neurophilia, a relevant intracellular parasite of the zebrafish.</title>
        <authorList>
            <person name="Ndikumana S."/>
            <person name="Pelin A."/>
            <person name="Sanders J."/>
            <person name="Corradi N."/>
        </authorList>
    </citation>
    <scope>NUCLEOTIDE SEQUENCE [LARGE SCALE GENOMIC DNA]</scope>
    <source>
        <strain evidence="8 9">MK1</strain>
    </source>
</reference>
<dbReference type="PRINTS" id="PR00853">
    <property type="entry name" value="XPGRADSUPER"/>
</dbReference>
<name>A0A0R0M0R2_9MICR</name>
<dbReference type="InterPro" id="IPR036279">
    <property type="entry name" value="5-3_exonuclease_C_sf"/>
</dbReference>
<dbReference type="GO" id="GO:0004527">
    <property type="term" value="F:exonuclease activity"/>
    <property type="evidence" value="ECO:0007669"/>
    <property type="project" value="UniProtKB-KW"/>
</dbReference>
<comment type="caution">
    <text evidence="8">The sequence shown here is derived from an EMBL/GenBank/DDBJ whole genome shotgun (WGS) entry which is preliminary data.</text>
</comment>
<evidence type="ECO:0000259" key="6">
    <source>
        <dbReference type="SMART" id="SM00484"/>
    </source>
</evidence>
<accession>A0A0R0M0R2</accession>
<dbReference type="InterPro" id="IPR006084">
    <property type="entry name" value="XPG/Rad2"/>
</dbReference>
<dbReference type="Proteomes" id="UP000051530">
    <property type="component" value="Unassembled WGS sequence"/>
</dbReference>
<keyword evidence="2" id="KW-0479">Metal-binding</keyword>
<keyword evidence="8" id="KW-0269">Exonuclease</keyword>
<feature type="domain" description="XPG N-terminal" evidence="7">
    <location>
        <begin position="1"/>
        <end position="121"/>
    </location>
</feature>
<dbReference type="InterPro" id="IPR029060">
    <property type="entry name" value="PIN-like_dom_sf"/>
</dbReference>
<dbReference type="GO" id="GO:0017108">
    <property type="term" value="F:5'-flap endonuclease activity"/>
    <property type="evidence" value="ECO:0007669"/>
    <property type="project" value="TreeGrafter"/>
</dbReference>
<keyword evidence="5" id="KW-0460">Magnesium</keyword>
<dbReference type="GO" id="GO:0046872">
    <property type="term" value="F:metal ion binding"/>
    <property type="evidence" value="ECO:0007669"/>
    <property type="project" value="UniProtKB-KW"/>
</dbReference>
<gene>
    <name evidence="8" type="ORF">M153_3200045587</name>
</gene>
<evidence type="ECO:0000313" key="8">
    <source>
        <dbReference type="EMBL" id="KRH95084.1"/>
    </source>
</evidence>
<dbReference type="SMART" id="SM00484">
    <property type="entry name" value="XPGI"/>
    <property type="match status" value="1"/>
</dbReference>
<dbReference type="OrthoDB" id="26491at2759"/>
<sequence>MGIKGLLKFLCPLFQRQHLDAFSNTSIGIDGNIWLYSAIIPYVEDFFFAQTSTEILQGMHTFTDENFQVDDQIYNTIAQNLFRRCETLFKRNIKVFLVLDGSTWPFKSNEKMKNRIANQKKAVKLYNKNNKSYLSRMKSCIFITPEIIQNVCEKLQSKYGAQVINDRYYVAEGTDCFANFCNNYRSVLFKKFDINLISNLIIIHSPFESDAQLVYLQNNNIIDHIITEDSDLIVLGARSVLYKLNKEHIMHFDREQMTIRIENLLKDNKQPKTPQNLFKNGSFLSDNRRCVQGKQQNPFSGTNYLPKLTKSEKLYILWTNLLEVSILSGCDYLKNIQNIRMDIVIRRIAAVLLSEKAEDDLFIDLYLRSLPLWTIIPANYQQNFFLARNTFLYQIVYDPIKNEYVFKDGQPIYKDKIKQLFGPGNHNTGIRRQTDCCDVNSSSVVASKNFNEKKHIENMNMLKVNWRERINERKKMLENGDVSNQDRIKNLLQ</sequence>
<evidence type="ECO:0000313" key="9">
    <source>
        <dbReference type="Proteomes" id="UP000051530"/>
    </source>
</evidence>
<dbReference type="InterPro" id="IPR006085">
    <property type="entry name" value="XPG_DNA_repair_N"/>
</dbReference>
<keyword evidence="4" id="KW-0378">Hydrolase</keyword>
<keyword evidence="9" id="KW-1185">Reference proteome</keyword>
<evidence type="ECO:0000259" key="7">
    <source>
        <dbReference type="SMART" id="SM00485"/>
    </source>
</evidence>
<dbReference type="Pfam" id="PF00867">
    <property type="entry name" value="XPG_I"/>
    <property type="match status" value="1"/>
</dbReference>